<feature type="chain" id="PRO_5045069513" evidence="4">
    <location>
        <begin position="28"/>
        <end position="330"/>
    </location>
</feature>
<feature type="domain" description="SsuA/THI5-like" evidence="5">
    <location>
        <begin position="60"/>
        <end position="263"/>
    </location>
</feature>
<evidence type="ECO:0000256" key="2">
    <source>
        <dbReference type="ARBA" id="ARBA00010742"/>
    </source>
</evidence>
<dbReference type="Pfam" id="PF09084">
    <property type="entry name" value="NMT1"/>
    <property type="match status" value="1"/>
</dbReference>
<name>A0ABX8UCQ7_9ACTN</name>
<sequence>MVALGKGRSRAAVLGVVALACTVGLSACGGSGDSGGSAGSGGSGESGTTVMKVGVTPVGDFAPLYYAKDKGIFAKNGLDVTIDPKGASEVPPLISGSYQAVSMAWATFIQATAQGVPLRAIFPGINGAADTQTGIYVMPSSGISSVKDLEGKNVAINQPKANFELNSRVALQEAGVDVNKVQFQVLPLATMADALVAGKVDAAYLVPPFSTQAEDKKAKLLLDPYAGRLAGSPIAGYVMSEAFVKQNPKAVAAFKASMTEAAEQLNTSKSYRDFVTTYTKLTPELAQKVPAYEFPAAIDVEKLQSVADLMADAGFATKKVDISQLLVDDQ</sequence>
<protein>
    <submittedName>
        <fullName evidence="6">Aliphatic sulfonates-binding protein</fullName>
    </submittedName>
</protein>
<reference evidence="6 7" key="1">
    <citation type="journal article" date="2021" name="ACS Chem. Biol.">
        <title>Genomic-Led Discovery of a Novel Glycopeptide Antibiotic by Nonomuraea coxensis DSM 45129.</title>
        <authorList>
            <person name="Yushchuk O."/>
            <person name="Vior N.M."/>
            <person name="Andreo-Vidal A."/>
            <person name="Berini F."/>
            <person name="Ruckert C."/>
            <person name="Busche T."/>
            <person name="Binda E."/>
            <person name="Kalinowski J."/>
            <person name="Truman A.W."/>
            <person name="Marinelli F."/>
        </authorList>
    </citation>
    <scope>NUCLEOTIDE SEQUENCE [LARGE SCALE GENOMIC DNA]</scope>
    <source>
        <strain evidence="6 7">DSM 45129</strain>
    </source>
</reference>
<dbReference type="InterPro" id="IPR015168">
    <property type="entry name" value="SsuA/THI5"/>
</dbReference>
<dbReference type="PANTHER" id="PTHR30024">
    <property type="entry name" value="ALIPHATIC SULFONATES-BINDING PROTEIN-RELATED"/>
    <property type="match status" value="1"/>
</dbReference>
<evidence type="ECO:0000256" key="4">
    <source>
        <dbReference type="SAM" id="SignalP"/>
    </source>
</evidence>
<evidence type="ECO:0000256" key="1">
    <source>
        <dbReference type="ARBA" id="ARBA00004418"/>
    </source>
</evidence>
<evidence type="ECO:0000313" key="6">
    <source>
        <dbReference type="EMBL" id="QYC45563.1"/>
    </source>
</evidence>
<evidence type="ECO:0000313" key="7">
    <source>
        <dbReference type="Proteomes" id="UP000824681"/>
    </source>
</evidence>
<dbReference type="EMBL" id="CP068985">
    <property type="protein sequence ID" value="QYC45563.1"/>
    <property type="molecule type" value="Genomic_DNA"/>
</dbReference>
<comment type="subcellular location">
    <subcellularLocation>
        <location evidence="1">Periplasm</location>
    </subcellularLocation>
</comment>
<dbReference type="PANTHER" id="PTHR30024:SF47">
    <property type="entry name" value="TAURINE-BINDING PERIPLASMIC PROTEIN"/>
    <property type="match status" value="1"/>
</dbReference>
<keyword evidence="7" id="KW-1185">Reference proteome</keyword>
<comment type="similarity">
    <text evidence="2">Belongs to the bacterial solute-binding protein SsuA/TauA family.</text>
</comment>
<evidence type="ECO:0000259" key="5">
    <source>
        <dbReference type="Pfam" id="PF09084"/>
    </source>
</evidence>
<accession>A0ABX8UCQ7</accession>
<dbReference type="Proteomes" id="UP000824681">
    <property type="component" value="Chromosome"/>
</dbReference>
<gene>
    <name evidence="6" type="primary">ssuA7</name>
    <name evidence="6" type="ORF">Nocox_40100</name>
</gene>
<dbReference type="PROSITE" id="PS51257">
    <property type="entry name" value="PROKAR_LIPOPROTEIN"/>
    <property type="match status" value="1"/>
</dbReference>
<dbReference type="SUPFAM" id="SSF53850">
    <property type="entry name" value="Periplasmic binding protein-like II"/>
    <property type="match status" value="1"/>
</dbReference>
<dbReference type="RefSeq" id="WP_157383049.1">
    <property type="nucleotide sequence ID" value="NZ_CP068985.1"/>
</dbReference>
<organism evidence="6 7">
    <name type="scientific">Nonomuraea coxensis DSM 45129</name>
    <dbReference type="NCBI Taxonomy" id="1122611"/>
    <lineage>
        <taxon>Bacteria</taxon>
        <taxon>Bacillati</taxon>
        <taxon>Actinomycetota</taxon>
        <taxon>Actinomycetes</taxon>
        <taxon>Streptosporangiales</taxon>
        <taxon>Streptosporangiaceae</taxon>
        <taxon>Nonomuraea</taxon>
    </lineage>
</organism>
<feature type="signal peptide" evidence="4">
    <location>
        <begin position="1"/>
        <end position="27"/>
    </location>
</feature>
<evidence type="ECO:0000256" key="3">
    <source>
        <dbReference type="ARBA" id="ARBA00022729"/>
    </source>
</evidence>
<proteinExistence type="inferred from homology"/>
<keyword evidence="3 4" id="KW-0732">Signal</keyword>
<dbReference type="Gene3D" id="3.40.190.10">
    <property type="entry name" value="Periplasmic binding protein-like II"/>
    <property type="match status" value="2"/>
</dbReference>